<organism evidence="4 5">
    <name type="scientific">Deinandra increscens subsp. villosa</name>
    <dbReference type="NCBI Taxonomy" id="3103831"/>
    <lineage>
        <taxon>Eukaryota</taxon>
        <taxon>Viridiplantae</taxon>
        <taxon>Streptophyta</taxon>
        <taxon>Embryophyta</taxon>
        <taxon>Tracheophyta</taxon>
        <taxon>Spermatophyta</taxon>
        <taxon>Magnoliopsida</taxon>
        <taxon>eudicotyledons</taxon>
        <taxon>Gunneridae</taxon>
        <taxon>Pentapetalae</taxon>
        <taxon>asterids</taxon>
        <taxon>campanulids</taxon>
        <taxon>Asterales</taxon>
        <taxon>Asteraceae</taxon>
        <taxon>Asteroideae</taxon>
        <taxon>Heliantheae alliance</taxon>
        <taxon>Madieae</taxon>
        <taxon>Madiinae</taxon>
        <taxon>Deinandra</taxon>
    </lineage>
</organism>
<dbReference type="AlphaFoldDB" id="A0AAP0H3A4"/>
<evidence type="ECO:0000259" key="1">
    <source>
        <dbReference type="Pfam" id="PF14498"/>
    </source>
</evidence>
<dbReference type="Pfam" id="PF14498">
    <property type="entry name" value="Glyco_hyd_65N_2"/>
    <property type="match status" value="1"/>
</dbReference>
<evidence type="ECO:0000259" key="3">
    <source>
        <dbReference type="Pfam" id="PF22124"/>
    </source>
</evidence>
<dbReference type="Pfam" id="PF21307">
    <property type="entry name" value="Glyco_hydro_95_C"/>
    <property type="match status" value="1"/>
</dbReference>
<dbReference type="Pfam" id="PF22124">
    <property type="entry name" value="Glyco_hydro_95_cat"/>
    <property type="match status" value="2"/>
</dbReference>
<name>A0AAP0H3A4_9ASTR</name>
<evidence type="ECO:0000313" key="4">
    <source>
        <dbReference type="EMBL" id="KAK9071114.1"/>
    </source>
</evidence>
<dbReference type="InterPro" id="IPR027414">
    <property type="entry name" value="GH95_N_dom"/>
</dbReference>
<feature type="domain" description="Glycosyl hydrolase family 95 N-terminal" evidence="1">
    <location>
        <begin position="66"/>
        <end position="257"/>
    </location>
</feature>
<feature type="domain" description="Glycosyl hydrolase family 95 catalytic" evidence="3">
    <location>
        <begin position="273"/>
        <end position="680"/>
    </location>
</feature>
<dbReference type="InterPro" id="IPR049053">
    <property type="entry name" value="AFCA-like_C"/>
</dbReference>
<feature type="domain" description="Glycosyl hydrolase family 95 catalytic" evidence="3">
    <location>
        <begin position="762"/>
        <end position="847"/>
    </location>
</feature>
<sequence>MEASSLDLDEKNFYVESRYFSKMSESELEVYKTKQEITIEGRNVPKPIKTFNDARFPGDLKVRFSGEAKHWTDALPVGNGRLGAMVWGGVLSETINLNDDTLWAGSPGDYTNPDAPKVLSEVRKLVNEGKYAEATTSAVKLSGEPSSAYQLLGDIKLEFHKNDTKYDETTYQRELDLDTATVKVAYSIGEAEFTREHFASHPDQVIVSKIFGNKSCSLSFTMYLDSKIPHQASVNAQNQIVMVKTNDGIQFSAVLDLRISDDIGTITVLEDNKIKSLFRRVSINLSKSSKLTDSDSYNVATSERVKSFKSDEDPSLIELLFQYGRYLLISCSRPGTQPANLQGIWNDKVTPPWDGAPHLNINLQMNYWHSLPCNLHECQEPLFDFIKNLSVNGTKTAKVNYEANGWVAHQVSDIWAKTSPDRGEAVWALWPMGGAWLCTHLWEHYTYTMDKDFLVTKAYPLLEGCVLFLLDWLIEGQDEYLQTNPSTSPEHMFTAPDGQPASVSYSTTMDMSIIKEIFSAIVSAAQVLGKSEDDLIKKVVESQSKLYPTKIAKDGSIMEWAEDFVDPDVHHRHISHLFGLFPGHTITPEKTPGLCKAAELTLNKRGDEGPGWSTTWKAASWARLHNSERAYDMIKHLFDLVDPDNESNYEGGLYSNLFTAHPPFQIDANFGFSAALAEMLIQSTVTEFYLLPALPRHKWASGSVKGLKARGNVSVSISWRDGDLHEFSLWSDDREKQTFRKTIHYKEMSVVGTMTTGKVYTFDKNLRTIKELGDEGLRWSTTWKTTSWARLHNNECAYDMIKHLFDLVDPNNESNYEGGLYSNLFTTHPPFQIDANFCFSATLAEMLIQSTVSEFYLLPALPRDKWVSM</sequence>
<accession>A0AAP0H3A4</accession>
<dbReference type="SUPFAM" id="SSF48208">
    <property type="entry name" value="Six-hairpin glycosidases"/>
    <property type="match status" value="2"/>
</dbReference>
<proteinExistence type="predicted"/>
<gene>
    <name evidence="4" type="ORF">SSX86_009682</name>
</gene>
<evidence type="ECO:0000259" key="2">
    <source>
        <dbReference type="Pfam" id="PF21307"/>
    </source>
</evidence>
<comment type="caution">
    <text evidence="4">The sequence shown here is derived from an EMBL/GenBank/DDBJ whole genome shotgun (WGS) entry which is preliminary data.</text>
</comment>
<dbReference type="InterPro" id="IPR054363">
    <property type="entry name" value="GH95_cat"/>
</dbReference>
<evidence type="ECO:0008006" key="6">
    <source>
        <dbReference type="Google" id="ProtNLM"/>
    </source>
</evidence>
<dbReference type="FunFam" id="1.50.10.10:FF:000028">
    <property type="entry name" value="Alpha-L-fucosidase 2"/>
    <property type="match status" value="1"/>
</dbReference>
<dbReference type="Gene3D" id="1.50.10.10">
    <property type="match status" value="2"/>
</dbReference>
<feature type="domain" description="Alpha fucosidase A-like C-terminal" evidence="2">
    <location>
        <begin position="682"/>
        <end position="744"/>
    </location>
</feature>
<dbReference type="InterPro" id="IPR008928">
    <property type="entry name" value="6-hairpin_glycosidase_sf"/>
</dbReference>
<dbReference type="Proteomes" id="UP001408789">
    <property type="component" value="Unassembled WGS sequence"/>
</dbReference>
<dbReference type="PANTHER" id="PTHR31084:SF16">
    <property type="entry name" value="ALPHA-L-FUCOSIDASE"/>
    <property type="match status" value="1"/>
</dbReference>
<dbReference type="InterPro" id="IPR012341">
    <property type="entry name" value="6hp_glycosidase-like_sf"/>
</dbReference>
<keyword evidence="5" id="KW-1185">Reference proteome</keyword>
<protein>
    <recommendedName>
        <fullName evidence="6">Glycosyl hydrolase family 95 N-terminal domain-containing protein</fullName>
    </recommendedName>
</protein>
<dbReference type="GO" id="GO:0004560">
    <property type="term" value="F:alpha-L-fucosidase activity"/>
    <property type="evidence" value="ECO:0007669"/>
    <property type="project" value="TreeGrafter"/>
</dbReference>
<reference evidence="4 5" key="1">
    <citation type="submission" date="2024-04" db="EMBL/GenBank/DDBJ databases">
        <title>The reference genome of an endangered Asteraceae, Deinandra increscens subsp. villosa, native to the Central Coast of California.</title>
        <authorList>
            <person name="Guilliams M."/>
            <person name="Hasenstab-Lehman K."/>
            <person name="Meyer R."/>
            <person name="Mcevoy S."/>
        </authorList>
    </citation>
    <scope>NUCLEOTIDE SEQUENCE [LARGE SCALE GENOMIC DNA]</scope>
    <source>
        <tissue evidence="4">Leaf</tissue>
    </source>
</reference>
<dbReference type="PANTHER" id="PTHR31084">
    <property type="entry name" value="ALPHA-L-FUCOSIDASE 2"/>
    <property type="match status" value="1"/>
</dbReference>
<dbReference type="GO" id="GO:0005975">
    <property type="term" value="P:carbohydrate metabolic process"/>
    <property type="evidence" value="ECO:0007669"/>
    <property type="project" value="InterPro"/>
</dbReference>
<evidence type="ECO:0000313" key="5">
    <source>
        <dbReference type="Proteomes" id="UP001408789"/>
    </source>
</evidence>
<dbReference type="EMBL" id="JBCNJP010000011">
    <property type="protein sequence ID" value="KAK9071114.1"/>
    <property type="molecule type" value="Genomic_DNA"/>
</dbReference>